<evidence type="ECO:0000256" key="6">
    <source>
        <dbReference type="SAM" id="Phobius"/>
    </source>
</evidence>
<dbReference type="Gene3D" id="1.20.1720.10">
    <property type="entry name" value="Multidrug resistance protein D"/>
    <property type="match status" value="1"/>
</dbReference>
<evidence type="ECO:0000313" key="11">
    <source>
        <dbReference type="Proteomes" id="UP000014148"/>
    </source>
</evidence>
<keyword evidence="4 6" id="KW-1133">Transmembrane helix</keyword>
<dbReference type="AlphaFoldDB" id="R2QJR2"/>
<dbReference type="OrthoDB" id="102502at2"/>
<feature type="transmembrane region" description="Helical" evidence="6">
    <location>
        <begin position="443"/>
        <end position="464"/>
    </location>
</feature>
<dbReference type="Gene3D" id="1.20.1250.20">
    <property type="entry name" value="MFS general substrate transporter like domains"/>
    <property type="match status" value="1"/>
</dbReference>
<evidence type="ECO:0000313" key="8">
    <source>
        <dbReference type="EMBL" id="EOH71895.1"/>
    </source>
</evidence>
<feature type="transmembrane region" description="Helical" evidence="6">
    <location>
        <begin position="300"/>
        <end position="323"/>
    </location>
</feature>
<dbReference type="PATRIC" id="fig|1158601.3.peg.4147"/>
<name>R2QJR2_9ENTE</name>
<dbReference type="STRING" id="71451.RV07_GL000077"/>
<gene>
    <name evidence="9" type="ORF">I585_01560</name>
    <name evidence="8" type="ORF">UAI_04179</name>
</gene>
<sequence length="472" mass="51051">MEKQKILSKEIIILGLFSFITALSGESTNLALPTISRALLISNNQATWIVQIGLITTTILLVAFGHLGDLISKEFIFLLGGVSFTVGSLINGFAPNFLILLIGRVVQAIGSAMIMANSLGITTEYSTPKTRGTTMSIISMFISVGSISGPALGGVVLSAVSWRWIYLINVPIGLLFSIIGYKVFPLPKLSKATVEGPLKEANWLGQGLFSIGIISLSLSSLFFQSTHGRLLVGMIAFFGGTALTIYSFIQDDHSKNPWISPSVLRNKHFMLSMFALFLAMLTNVASNILLPFYLQSFNGISPLISGLVMILQSAIMLIISPIAGRLSDRIGSSKLIIIGTLVLIASQIGYTFYPLHFSWPLVLFPIILNGIGMGSFLSPNNSMAMSFVEKEFTGVAGSLTSFFRTIGMSLGISISSAVLFGQLPNVRYITPKLGMDFIRAFHNIFWIMAFLAVICLLLSIYAIINGSKKTVS</sequence>
<dbReference type="InterPro" id="IPR020846">
    <property type="entry name" value="MFS_dom"/>
</dbReference>
<dbReference type="InterPro" id="IPR036259">
    <property type="entry name" value="MFS_trans_sf"/>
</dbReference>
<evidence type="ECO:0000256" key="3">
    <source>
        <dbReference type="ARBA" id="ARBA00022692"/>
    </source>
</evidence>
<reference evidence="9 11" key="2">
    <citation type="submission" date="2013-03" db="EMBL/GenBank/DDBJ databases">
        <title>The Genome Sequence of Enterococcus malodoratus ATCC_43197 (PacBio/Illumina hybrid assembly).</title>
        <authorList>
            <consortium name="The Broad Institute Genomics Platform"/>
            <consortium name="The Broad Institute Genome Sequencing Center for Infectious Disease"/>
            <person name="Earl A."/>
            <person name="Russ C."/>
            <person name="Gilmore M."/>
            <person name="Surin D."/>
            <person name="Walker B."/>
            <person name="Young S."/>
            <person name="Zeng Q."/>
            <person name="Gargeya S."/>
            <person name="Fitzgerald M."/>
            <person name="Haas B."/>
            <person name="Abouelleil A."/>
            <person name="Allen A.W."/>
            <person name="Alvarado L."/>
            <person name="Arachchi H.M."/>
            <person name="Berlin A.M."/>
            <person name="Chapman S.B."/>
            <person name="Gainer-Dewar J."/>
            <person name="Goldberg J."/>
            <person name="Griggs A."/>
            <person name="Gujja S."/>
            <person name="Hansen M."/>
            <person name="Howarth C."/>
            <person name="Imamovic A."/>
            <person name="Ireland A."/>
            <person name="Larimer J."/>
            <person name="McCowan C."/>
            <person name="Murphy C."/>
            <person name="Pearson M."/>
            <person name="Poon T.W."/>
            <person name="Priest M."/>
            <person name="Roberts A."/>
            <person name="Saif S."/>
            <person name="Shea T."/>
            <person name="Sisk P."/>
            <person name="Sykes S."/>
            <person name="Wortman J."/>
            <person name="Nusbaum C."/>
            <person name="Birren B."/>
        </authorList>
    </citation>
    <scope>NUCLEOTIDE SEQUENCE [LARGE SCALE GENOMIC DNA]</scope>
    <source>
        <strain evidence="9 11">ATCC 43197</strain>
    </source>
</reference>
<evidence type="ECO:0000256" key="5">
    <source>
        <dbReference type="ARBA" id="ARBA00023136"/>
    </source>
</evidence>
<feature type="transmembrane region" description="Helical" evidence="6">
    <location>
        <begin position="164"/>
        <end position="184"/>
    </location>
</feature>
<keyword evidence="3 6" id="KW-0812">Transmembrane</keyword>
<dbReference type="InterPro" id="IPR011701">
    <property type="entry name" value="MFS"/>
</dbReference>
<dbReference type="CDD" id="cd17321">
    <property type="entry name" value="MFS_MMR_MDR_like"/>
    <property type="match status" value="1"/>
</dbReference>
<dbReference type="GO" id="GO:0022857">
    <property type="term" value="F:transmembrane transporter activity"/>
    <property type="evidence" value="ECO:0007669"/>
    <property type="project" value="InterPro"/>
</dbReference>
<evidence type="ECO:0000256" key="4">
    <source>
        <dbReference type="ARBA" id="ARBA00022989"/>
    </source>
</evidence>
<keyword evidence="11" id="KW-1185">Reference proteome</keyword>
<feature type="domain" description="Major facilitator superfamily (MFS) profile" evidence="7">
    <location>
        <begin position="10"/>
        <end position="467"/>
    </location>
</feature>
<dbReference type="GeneID" id="79788433"/>
<dbReference type="Pfam" id="PF07690">
    <property type="entry name" value="MFS_1"/>
    <property type="match status" value="1"/>
</dbReference>
<dbReference type="RefSeq" id="WP_010742950.1">
    <property type="nucleotide sequence ID" value="NZ_KB946253.1"/>
</dbReference>
<evidence type="ECO:0000313" key="9">
    <source>
        <dbReference type="EMBL" id="EOT70081.1"/>
    </source>
</evidence>
<feature type="transmembrane region" description="Helical" evidence="6">
    <location>
        <begin position="204"/>
        <end position="224"/>
    </location>
</feature>
<dbReference type="PANTHER" id="PTHR42718">
    <property type="entry name" value="MAJOR FACILITATOR SUPERFAMILY MULTIDRUG TRANSPORTER MFSC"/>
    <property type="match status" value="1"/>
</dbReference>
<dbReference type="EMBL" id="AJAK01000031">
    <property type="protein sequence ID" value="EOH71895.1"/>
    <property type="molecule type" value="Genomic_DNA"/>
</dbReference>
<evidence type="ECO:0000256" key="1">
    <source>
        <dbReference type="ARBA" id="ARBA00004651"/>
    </source>
</evidence>
<evidence type="ECO:0000259" key="7">
    <source>
        <dbReference type="PROSITE" id="PS50850"/>
    </source>
</evidence>
<feature type="transmembrane region" description="Helical" evidence="6">
    <location>
        <begin position="399"/>
        <end position="423"/>
    </location>
</feature>
<keyword evidence="5 6" id="KW-0472">Membrane</keyword>
<dbReference type="PANTHER" id="PTHR42718:SF9">
    <property type="entry name" value="MAJOR FACILITATOR SUPERFAMILY MULTIDRUG TRANSPORTER MFSC"/>
    <property type="match status" value="1"/>
</dbReference>
<accession>R2QJR2</accession>
<dbReference type="Proteomes" id="UP000014148">
    <property type="component" value="Unassembled WGS sequence"/>
</dbReference>
<protein>
    <submittedName>
        <fullName evidence="8">Drug:H+ antiporter-2 (14 Spanner) (DHA2) family drug resistance MFS transporter</fullName>
    </submittedName>
</protein>
<feature type="transmembrane region" description="Helical" evidence="6">
    <location>
        <begin position="230"/>
        <end position="249"/>
    </location>
</feature>
<dbReference type="GO" id="GO:0005886">
    <property type="term" value="C:plasma membrane"/>
    <property type="evidence" value="ECO:0007669"/>
    <property type="project" value="UniProtKB-SubCell"/>
</dbReference>
<dbReference type="SUPFAM" id="SSF103473">
    <property type="entry name" value="MFS general substrate transporter"/>
    <property type="match status" value="1"/>
</dbReference>
<evidence type="ECO:0000313" key="10">
    <source>
        <dbReference type="Proteomes" id="UP000013783"/>
    </source>
</evidence>
<dbReference type="PROSITE" id="PS50850">
    <property type="entry name" value="MFS"/>
    <property type="match status" value="1"/>
</dbReference>
<dbReference type="eggNOG" id="COG2814">
    <property type="taxonomic scope" value="Bacteria"/>
</dbReference>
<keyword evidence="2" id="KW-0813">Transport</keyword>
<evidence type="ECO:0000256" key="2">
    <source>
        <dbReference type="ARBA" id="ARBA00022448"/>
    </source>
</evidence>
<feature type="transmembrane region" description="Helical" evidence="6">
    <location>
        <begin position="48"/>
        <end position="68"/>
    </location>
</feature>
<feature type="transmembrane region" description="Helical" evidence="6">
    <location>
        <begin position="359"/>
        <end position="378"/>
    </location>
</feature>
<dbReference type="Proteomes" id="UP000013783">
    <property type="component" value="Unassembled WGS sequence"/>
</dbReference>
<reference evidence="8 10" key="1">
    <citation type="submission" date="2013-02" db="EMBL/GenBank/DDBJ databases">
        <title>The Genome Sequence of Enterococcus malodoratus ATCC_43197.</title>
        <authorList>
            <consortium name="The Broad Institute Genome Sequencing Platform"/>
            <consortium name="The Broad Institute Genome Sequencing Center for Infectious Disease"/>
            <person name="Earl A.M."/>
            <person name="Gilmore M.S."/>
            <person name="Lebreton F."/>
            <person name="Walker B."/>
            <person name="Young S.K."/>
            <person name="Zeng Q."/>
            <person name="Gargeya S."/>
            <person name="Fitzgerald M."/>
            <person name="Haas B."/>
            <person name="Abouelleil A."/>
            <person name="Alvarado L."/>
            <person name="Arachchi H.M."/>
            <person name="Berlin A.M."/>
            <person name="Chapman S.B."/>
            <person name="Dewar J."/>
            <person name="Goldberg J."/>
            <person name="Griggs A."/>
            <person name="Gujja S."/>
            <person name="Hansen M."/>
            <person name="Howarth C."/>
            <person name="Imamovic A."/>
            <person name="Larimer J."/>
            <person name="McCowan C."/>
            <person name="Murphy C."/>
            <person name="Neiman D."/>
            <person name="Pearson M."/>
            <person name="Priest M."/>
            <person name="Roberts A."/>
            <person name="Saif S."/>
            <person name="Shea T."/>
            <person name="Sisk P."/>
            <person name="Sykes S."/>
            <person name="Wortman J."/>
            <person name="Nusbaum C."/>
            <person name="Birren B."/>
        </authorList>
    </citation>
    <scope>NUCLEOTIDE SEQUENCE [LARGE SCALE GENOMIC DNA]</scope>
    <source>
        <strain evidence="8 10">ATCC 43197</strain>
    </source>
</reference>
<proteinExistence type="predicted"/>
<dbReference type="PRINTS" id="PR01036">
    <property type="entry name" value="TCRTETB"/>
</dbReference>
<dbReference type="EMBL" id="ASWA01000002">
    <property type="protein sequence ID" value="EOT70081.1"/>
    <property type="molecule type" value="Genomic_DNA"/>
</dbReference>
<feature type="transmembrane region" description="Helical" evidence="6">
    <location>
        <begin position="137"/>
        <end position="158"/>
    </location>
</feature>
<feature type="transmembrane region" description="Helical" evidence="6">
    <location>
        <begin position="269"/>
        <end position="294"/>
    </location>
</feature>
<feature type="transmembrane region" description="Helical" evidence="6">
    <location>
        <begin position="335"/>
        <end position="353"/>
    </location>
</feature>
<organism evidence="8 10">
    <name type="scientific">Enterococcus malodoratus ATCC 43197</name>
    <dbReference type="NCBI Taxonomy" id="1158601"/>
    <lineage>
        <taxon>Bacteria</taxon>
        <taxon>Bacillati</taxon>
        <taxon>Bacillota</taxon>
        <taxon>Bacilli</taxon>
        <taxon>Lactobacillales</taxon>
        <taxon>Enterococcaceae</taxon>
        <taxon>Enterococcus</taxon>
    </lineage>
</organism>
<feature type="transmembrane region" description="Helical" evidence="6">
    <location>
        <begin position="75"/>
        <end position="91"/>
    </location>
</feature>
<comment type="subcellular location">
    <subcellularLocation>
        <location evidence="1">Cell membrane</location>
        <topology evidence="1">Multi-pass membrane protein</topology>
    </subcellularLocation>
</comment>
<comment type="caution">
    <text evidence="8">The sequence shown here is derived from an EMBL/GenBank/DDBJ whole genome shotgun (WGS) entry which is preliminary data.</text>
</comment>